<name>M5FUJ4_DACPD</name>
<dbReference type="AlphaFoldDB" id="M5FUJ4"/>
<dbReference type="OrthoDB" id="3379144at2759"/>
<gene>
    <name evidence="1" type="ORF">DACRYDRAFT_116587</name>
</gene>
<evidence type="ECO:0000313" key="1">
    <source>
        <dbReference type="EMBL" id="EJU01421.1"/>
    </source>
</evidence>
<accession>M5FUJ4</accession>
<protein>
    <submittedName>
        <fullName evidence="1">Uncharacterized protein</fullName>
    </submittedName>
</protein>
<sequence>MVFIYQNRLQTVITGPVYLYRPGDSDFVPKGVGYWNGLNSSDPQNTITCPDIHPKGYGYRVVIVPDRDSPARKPQHSLTFPIVSQSWLTTGYDKVYLFEPTSVHDDTKWSSTGKQLLAWQDTNHTFDEFDVWLHKSADVTWGPKLLTHVVNASCPLAPATGSCSAIEYYFEYHKQLPKGEGWQLVFQQGRQEKRVFAVSGLIEIVDSPVTTNTFPYSWTPIRTIASEATTR</sequence>
<dbReference type="HOGENOM" id="CLU_088628_0_0_1"/>
<dbReference type="RefSeq" id="XP_040628318.1">
    <property type="nucleotide sequence ID" value="XM_040770233.1"/>
</dbReference>
<dbReference type="Proteomes" id="UP000030653">
    <property type="component" value="Unassembled WGS sequence"/>
</dbReference>
<dbReference type="GeneID" id="63685295"/>
<proteinExistence type="predicted"/>
<reference evidence="1 2" key="1">
    <citation type="journal article" date="2012" name="Science">
        <title>The Paleozoic origin of enzymatic lignin decomposition reconstructed from 31 fungal genomes.</title>
        <authorList>
            <person name="Floudas D."/>
            <person name="Binder M."/>
            <person name="Riley R."/>
            <person name="Barry K."/>
            <person name="Blanchette R.A."/>
            <person name="Henrissat B."/>
            <person name="Martinez A.T."/>
            <person name="Otillar R."/>
            <person name="Spatafora J.W."/>
            <person name="Yadav J.S."/>
            <person name="Aerts A."/>
            <person name="Benoit I."/>
            <person name="Boyd A."/>
            <person name="Carlson A."/>
            <person name="Copeland A."/>
            <person name="Coutinho P.M."/>
            <person name="de Vries R.P."/>
            <person name="Ferreira P."/>
            <person name="Findley K."/>
            <person name="Foster B."/>
            <person name="Gaskell J."/>
            <person name="Glotzer D."/>
            <person name="Gorecki P."/>
            <person name="Heitman J."/>
            <person name="Hesse C."/>
            <person name="Hori C."/>
            <person name="Igarashi K."/>
            <person name="Jurgens J.A."/>
            <person name="Kallen N."/>
            <person name="Kersten P."/>
            <person name="Kohler A."/>
            <person name="Kuees U."/>
            <person name="Kumar T.K.A."/>
            <person name="Kuo A."/>
            <person name="LaButti K."/>
            <person name="Larrondo L.F."/>
            <person name="Lindquist E."/>
            <person name="Ling A."/>
            <person name="Lombard V."/>
            <person name="Lucas S."/>
            <person name="Lundell T."/>
            <person name="Martin R."/>
            <person name="McLaughlin D.J."/>
            <person name="Morgenstern I."/>
            <person name="Morin E."/>
            <person name="Murat C."/>
            <person name="Nagy L.G."/>
            <person name="Nolan M."/>
            <person name="Ohm R.A."/>
            <person name="Patyshakuliyeva A."/>
            <person name="Rokas A."/>
            <person name="Ruiz-Duenas F.J."/>
            <person name="Sabat G."/>
            <person name="Salamov A."/>
            <person name="Samejima M."/>
            <person name="Schmutz J."/>
            <person name="Slot J.C."/>
            <person name="St John F."/>
            <person name="Stenlid J."/>
            <person name="Sun H."/>
            <person name="Sun S."/>
            <person name="Syed K."/>
            <person name="Tsang A."/>
            <person name="Wiebenga A."/>
            <person name="Young D."/>
            <person name="Pisabarro A."/>
            <person name="Eastwood D.C."/>
            <person name="Martin F."/>
            <person name="Cullen D."/>
            <person name="Grigoriev I.V."/>
            <person name="Hibbett D.S."/>
        </authorList>
    </citation>
    <scope>NUCLEOTIDE SEQUENCE [LARGE SCALE GENOMIC DNA]</scope>
    <source>
        <strain evidence="1 2">DJM-731 SS1</strain>
    </source>
</reference>
<organism evidence="1 2">
    <name type="scientific">Dacryopinax primogenitus (strain DJM 731)</name>
    <name type="common">Brown rot fungus</name>
    <dbReference type="NCBI Taxonomy" id="1858805"/>
    <lineage>
        <taxon>Eukaryota</taxon>
        <taxon>Fungi</taxon>
        <taxon>Dikarya</taxon>
        <taxon>Basidiomycota</taxon>
        <taxon>Agaricomycotina</taxon>
        <taxon>Dacrymycetes</taxon>
        <taxon>Dacrymycetales</taxon>
        <taxon>Dacrymycetaceae</taxon>
        <taxon>Dacryopinax</taxon>
    </lineage>
</organism>
<dbReference type="EMBL" id="JH795864">
    <property type="protein sequence ID" value="EJU01421.1"/>
    <property type="molecule type" value="Genomic_DNA"/>
</dbReference>
<evidence type="ECO:0000313" key="2">
    <source>
        <dbReference type="Proteomes" id="UP000030653"/>
    </source>
</evidence>
<keyword evidence="2" id="KW-1185">Reference proteome</keyword>